<dbReference type="PROSITE" id="PS00108">
    <property type="entry name" value="PROTEIN_KINASE_ST"/>
    <property type="match status" value="1"/>
</dbReference>
<feature type="region of interest" description="Disordered" evidence="1">
    <location>
        <begin position="283"/>
        <end position="317"/>
    </location>
</feature>
<dbReference type="PROSITE" id="PS50011">
    <property type="entry name" value="PROTEIN_KINASE_DOM"/>
    <property type="match status" value="1"/>
</dbReference>
<dbReference type="SUPFAM" id="SSF56112">
    <property type="entry name" value="Protein kinase-like (PK-like)"/>
    <property type="match status" value="1"/>
</dbReference>
<feature type="region of interest" description="Disordered" evidence="1">
    <location>
        <begin position="1"/>
        <end position="98"/>
    </location>
</feature>
<protein>
    <recommendedName>
        <fullName evidence="2">Protein kinase domain-containing protein</fullName>
    </recommendedName>
</protein>
<evidence type="ECO:0000313" key="3">
    <source>
        <dbReference type="EMBL" id="RCV46710.1"/>
    </source>
</evidence>
<organism evidence="3">
    <name type="scientific">Setaria italica</name>
    <name type="common">Foxtail millet</name>
    <name type="synonym">Panicum italicum</name>
    <dbReference type="NCBI Taxonomy" id="4555"/>
    <lineage>
        <taxon>Eukaryota</taxon>
        <taxon>Viridiplantae</taxon>
        <taxon>Streptophyta</taxon>
        <taxon>Embryophyta</taxon>
        <taxon>Tracheophyta</taxon>
        <taxon>Spermatophyta</taxon>
        <taxon>Magnoliopsida</taxon>
        <taxon>Liliopsida</taxon>
        <taxon>Poales</taxon>
        <taxon>Poaceae</taxon>
        <taxon>PACMAD clade</taxon>
        <taxon>Panicoideae</taxon>
        <taxon>Panicodae</taxon>
        <taxon>Paniceae</taxon>
        <taxon>Cenchrinae</taxon>
        <taxon>Setaria</taxon>
    </lineage>
</organism>
<dbReference type="InterPro" id="IPR050823">
    <property type="entry name" value="Plant_Ser_Thr_Prot_Kinase"/>
</dbReference>
<proteinExistence type="predicted"/>
<dbReference type="InterPro" id="IPR011009">
    <property type="entry name" value="Kinase-like_dom_sf"/>
</dbReference>
<dbReference type="FunFam" id="1.10.510.10:FF:000095">
    <property type="entry name" value="protein STRUBBELIG-RECEPTOR FAMILY 8"/>
    <property type="match status" value="1"/>
</dbReference>
<feature type="domain" description="Protein kinase" evidence="2">
    <location>
        <begin position="1"/>
        <end position="281"/>
    </location>
</feature>
<dbReference type="InterPro" id="IPR000719">
    <property type="entry name" value="Prot_kinase_dom"/>
</dbReference>
<dbReference type="AlphaFoldDB" id="A0A368SYV0"/>
<feature type="compositionally biased region" description="Basic and acidic residues" evidence="1">
    <location>
        <begin position="1"/>
        <end position="13"/>
    </location>
</feature>
<dbReference type="EMBL" id="CM003536">
    <property type="protein sequence ID" value="RCV46710.1"/>
    <property type="molecule type" value="Genomic_DNA"/>
</dbReference>
<gene>
    <name evidence="3" type="ORF">SETIT_9G553100v2</name>
</gene>
<name>A0A368SYV0_SETIT</name>
<evidence type="ECO:0000256" key="1">
    <source>
        <dbReference type="SAM" id="MobiDB-lite"/>
    </source>
</evidence>
<dbReference type="InterPro" id="IPR008271">
    <property type="entry name" value="Ser/Thr_kinase_AS"/>
</dbReference>
<sequence length="317" mass="33786">MAEADRRRQDAGEGRCGAGARPRGAEAEGVHARGAAGGDEGVQAGDGARGGRLRPGLQGLGRRAHAQPGQEQRRRHRRRQEAQPGERPGPAGVAGGSTEPLAWNTRLKIAIGAARGLAFLHSSEKQVIYRDFKASNILLDSDFTAKLSDFGLAKNGPSAGRSHVTTRVIGTYGYAAPEYVATGHLYVKSDVYGFGVVLLELLTGLRAHDLNRPGHQQNLVDWARPYLSGRGKLTSLMDQRLGGQYPPKAALQAAKLANKCLAGDPRSRPSMADVVTALEGVEAMQAPDAGAKGHRDLPPRPVARRSSPYHDSSRPPR</sequence>
<dbReference type="OrthoDB" id="4062651at2759"/>
<evidence type="ECO:0000259" key="2">
    <source>
        <dbReference type="PROSITE" id="PS50011"/>
    </source>
</evidence>
<dbReference type="Gene3D" id="1.10.510.10">
    <property type="entry name" value="Transferase(Phosphotransferase) domain 1"/>
    <property type="match status" value="1"/>
</dbReference>
<dbReference type="GO" id="GO:0005524">
    <property type="term" value="F:ATP binding"/>
    <property type="evidence" value="ECO:0007669"/>
    <property type="project" value="InterPro"/>
</dbReference>
<dbReference type="PANTHER" id="PTHR45621">
    <property type="entry name" value="OS01G0588500 PROTEIN-RELATED"/>
    <property type="match status" value="1"/>
</dbReference>
<reference evidence="3" key="1">
    <citation type="journal article" date="2012" name="Nat. Biotechnol.">
        <title>Reference genome sequence of the model plant Setaria.</title>
        <authorList>
            <person name="Bennetzen J.L."/>
            <person name="Schmutz J."/>
            <person name="Wang H."/>
            <person name="Percifield R."/>
            <person name="Hawkins J."/>
            <person name="Pontaroli A.C."/>
            <person name="Estep M."/>
            <person name="Feng L."/>
            <person name="Vaughn J.N."/>
            <person name="Grimwood J."/>
            <person name="Jenkins J."/>
            <person name="Barry K."/>
            <person name="Lindquist E."/>
            <person name="Hellsten U."/>
            <person name="Deshpande S."/>
            <person name="Wang X."/>
            <person name="Wu X."/>
            <person name="Mitros T."/>
            <person name="Triplett J."/>
            <person name="Yang X."/>
            <person name="Ye C.Y."/>
            <person name="Mauro-Herrera M."/>
            <person name="Wang L."/>
            <person name="Li P."/>
            <person name="Sharma M."/>
            <person name="Sharma R."/>
            <person name="Ronald P.C."/>
            <person name="Panaud O."/>
            <person name="Kellogg E.A."/>
            <person name="Brutnell T.P."/>
            <person name="Doust A.N."/>
            <person name="Tuskan G.A."/>
            <person name="Rokhsar D."/>
            <person name="Devos K.M."/>
        </authorList>
    </citation>
    <scope>NUCLEOTIDE SEQUENCE [LARGE SCALE GENOMIC DNA]</scope>
    <source>
        <strain evidence="3">Yugu1</strain>
    </source>
</reference>
<reference evidence="3" key="2">
    <citation type="submission" date="2015-07" db="EMBL/GenBank/DDBJ databases">
        <authorList>
            <person name="Noorani M."/>
        </authorList>
    </citation>
    <scope>NUCLEOTIDE SEQUENCE</scope>
    <source>
        <strain evidence="3">Yugu1</strain>
    </source>
</reference>
<dbReference type="GO" id="GO:0004672">
    <property type="term" value="F:protein kinase activity"/>
    <property type="evidence" value="ECO:0007669"/>
    <property type="project" value="InterPro"/>
</dbReference>
<dbReference type="Pfam" id="PF00069">
    <property type="entry name" value="Pkinase"/>
    <property type="match status" value="1"/>
</dbReference>
<accession>A0A368SYV0</accession>